<dbReference type="AlphaFoldDB" id="A0A8X6TZ53"/>
<proteinExistence type="predicted"/>
<dbReference type="EMBL" id="BMAW01070414">
    <property type="protein sequence ID" value="GFT73126.1"/>
    <property type="molecule type" value="Genomic_DNA"/>
</dbReference>
<feature type="region of interest" description="Disordered" evidence="1">
    <location>
        <begin position="1"/>
        <end position="71"/>
    </location>
</feature>
<sequence>MLDSQKEIFYGKGKETGNKRTAVDETDFSSPPSTEKKRITVPDKSVHYRSLSSRKEEKFGDSKIPFTLEAK</sequence>
<gene>
    <name evidence="2" type="ORF">NPIL_397291</name>
</gene>
<evidence type="ECO:0000313" key="2">
    <source>
        <dbReference type="EMBL" id="GFT73126.1"/>
    </source>
</evidence>
<evidence type="ECO:0000256" key="1">
    <source>
        <dbReference type="SAM" id="MobiDB-lite"/>
    </source>
</evidence>
<reference evidence="2" key="1">
    <citation type="submission" date="2020-08" db="EMBL/GenBank/DDBJ databases">
        <title>Multicomponent nature underlies the extraordinary mechanical properties of spider dragline silk.</title>
        <authorList>
            <person name="Kono N."/>
            <person name="Nakamura H."/>
            <person name="Mori M."/>
            <person name="Yoshida Y."/>
            <person name="Ohtoshi R."/>
            <person name="Malay A.D."/>
            <person name="Moran D.A.P."/>
            <person name="Tomita M."/>
            <person name="Numata K."/>
            <person name="Arakawa K."/>
        </authorList>
    </citation>
    <scope>NUCLEOTIDE SEQUENCE</scope>
</reference>
<accession>A0A8X6TZ53</accession>
<keyword evidence="3" id="KW-1185">Reference proteome</keyword>
<organism evidence="2 3">
    <name type="scientific">Nephila pilipes</name>
    <name type="common">Giant wood spider</name>
    <name type="synonym">Nephila maculata</name>
    <dbReference type="NCBI Taxonomy" id="299642"/>
    <lineage>
        <taxon>Eukaryota</taxon>
        <taxon>Metazoa</taxon>
        <taxon>Ecdysozoa</taxon>
        <taxon>Arthropoda</taxon>
        <taxon>Chelicerata</taxon>
        <taxon>Arachnida</taxon>
        <taxon>Araneae</taxon>
        <taxon>Araneomorphae</taxon>
        <taxon>Entelegynae</taxon>
        <taxon>Araneoidea</taxon>
        <taxon>Nephilidae</taxon>
        <taxon>Nephila</taxon>
    </lineage>
</organism>
<feature type="compositionally biased region" description="Basic and acidic residues" evidence="1">
    <location>
        <begin position="34"/>
        <end position="46"/>
    </location>
</feature>
<dbReference type="Proteomes" id="UP000887013">
    <property type="component" value="Unassembled WGS sequence"/>
</dbReference>
<feature type="compositionally biased region" description="Basic and acidic residues" evidence="1">
    <location>
        <begin position="12"/>
        <end position="23"/>
    </location>
</feature>
<evidence type="ECO:0000313" key="3">
    <source>
        <dbReference type="Proteomes" id="UP000887013"/>
    </source>
</evidence>
<comment type="caution">
    <text evidence="2">The sequence shown here is derived from an EMBL/GenBank/DDBJ whole genome shotgun (WGS) entry which is preliminary data.</text>
</comment>
<dbReference type="OrthoDB" id="10520926at2759"/>
<protein>
    <submittedName>
        <fullName evidence="2">Uncharacterized protein</fullName>
    </submittedName>
</protein>
<name>A0A8X6TZ53_NEPPI</name>